<sequence length="225" mass="24086">MTGGGGGSAAALLVATASSPLAGVASPLHAVSRLPHCSAAIWCIVLCYPPHSCPVLPPLVCDVWYLEPQFLKPGESPIEFAERSLNNNMLIGALPDAFQSLTGLINLDLSFNSLSSQLPPSMESLSSLTTLMISYQGQLLLWKIFSSHSFGKINKDIGCFGVNGQTRSNKNIYYSDSTSTLLMWMVWITGACGIKVCLLPLVLVHRQRMARGCGGLRLSSPSSRS</sequence>
<dbReference type="OrthoDB" id="676979at2759"/>
<keyword evidence="4" id="KW-1185">Reference proteome</keyword>
<protein>
    <submittedName>
        <fullName evidence="3">Uncharacterized protein</fullName>
    </submittedName>
</protein>
<evidence type="ECO:0000313" key="3">
    <source>
        <dbReference type="EMBL" id="MQL78175.1"/>
    </source>
</evidence>
<organism evidence="3 4">
    <name type="scientific">Colocasia esculenta</name>
    <name type="common">Wild taro</name>
    <name type="synonym">Arum esculentum</name>
    <dbReference type="NCBI Taxonomy" id="4460"/>
    <lineage>
        <taxon>Eukaryota</taxon>
        <taxon>Viridiplantae</taxon>
        <taxon>Streptophyta</taxon>
        <taxon>Embryophyta</taxon>
        <taxon>Tracheophyta</taxon>
        <taxon>Spermatophyta</taxon>
        <taxon>Magnoliopsida</taxon>
        <taxon>Liliopsida</taxon>
        <taxon>Araceae</taxon>
        <taxon>Aroideae</taxon>
        <taxon>Colocasieae</taxon>
        <taxon>Colocasia</taxon>
    </lineage>
</organism>
<evidence type="ECO:0000313" key="4">
    <source>
        <dbReference type="Proteomes" id="UP000652761"/>
    </source>
</evidence>
<dbReference type="EMBL" id="NMUH01000386">
    <property type="protein sequence ID" value="MQL78175.1"/>
    <property type="molecule type" value="Genomic_DNA"/>
</dbReference>
<keyword evidence="1" id="KW-0472">Membrane</keyword>
<keyword evidence="1" id="KW-0812">Transmembrane</keyword>
<name>A0A843U417_COLES</name>
<keyword evidence="2" id="KW-0732">Signal</keyword>
<comment type="caution">
    <text evidence="3">The sequence shown here is derived from an EMBL/GenBank/DDBJ whole genome shotgun (WGS) entry which is preliminary data.</text>
</comment>
<dbReference type="Proteomes" id="UP000652761">
    <property type="component" value="Unassembled WGS sequence"/>
</dbReference>
<gene>
    <name evidence="3" type="ORF">Taro_010597</name>
</gene>
<dbReference type="Gene3D" id="3.80.10.10">
    <property type="entry name" value="Ribonuclease Inhibitor"/>
    <property type="match status" value="1"/>
</dbReference>
<feature type="signal peptide" evidence="2">
    <location>
        <begin position="1"/>
        <end position="25"/>
    </location>
</feature>
<keyword evidence="1" id="KW-1133">Transmembrane helix</keyword>
<dbReference type="SUPFAM" id="SSF52058">
    <property type="entry name" value="L domain-like"/>
    <property type="match status" value="1"/>
</dbReference>
<feature type="chain" id="PRO_5032361324" evidence="2">
    <location>
        <begin position="26"/>
        <end position="225"/>
    </location>
</feature>
<feature type="transmembrane region" description="Helical" evidence="1">
    <location>
        <begin position="181"/>
        <end position="204"/>
    </location>
</feature>
<evidence type="ECO:0000256" key="2">
    <source>
        <dbReference type="SAM" id="SignalP"/>
    </source>
</evidence>
<dbReference type="AlphaFoldDB" id="A0A843U417"/>
<accession>A0A843U417</accession>
<proteinExistence type="predicted"/>
<dbReference type="InterPro" id="IPR032675">
    <property type="entry name" value="LRR_dom_sf"/>
</dbReference>
<reference evidence="3" key="1">
    <citation type="submission" date="2017-07" db="EMBL/GenBank/DDBJ databases">
        <title>Taro Niue Genome Assembly and Annotation.</title>
        <authorList>
            <person name="Atibalentja N."/>
            <person name="Keating K."/>
            <person name="Fields C.J."/>
        </authorList>
    </citation>
    <scope>NUCLEOTIDE SEQUENCE</scope>
    <source>
        <strain evidence="3">Niue_2</strain>
        <tissue evidence="3">Leaf</tissue>
    </source>
</reference>
<evidence type="ECO:0000256" key="1">
    <source>
        <dbReference type="SAM" id="Phobius"/>
    </source>
</evidence>